<gene>
    <name evidence="1" type="ORF">CFOLD11_20360</name>
</gene>
<dbReference type="AlphaFoldDB" id="A0A9W5Y255"/>
<dbReference type="EMBL" id="BQXY01000002">
    <property type="protein sequence ID" value="GKU25210.1"/>
    <property type="molecule type" value="Genomic_DNA"/>
</dbReference>
<comment type="caution">
    <text evidence="1">The sequence shown here is derived from an EMBL/GenBank/DDBJ whole genome shotgun (WGS) entry which is preliminary data.</text>
</comment>
<evidence type="ECO:0000313" key="2">
    <source>
        <dbReference type="Proteomes" id="UP001057868"/>
    </source>
</evidence>
<reference evidence="1" key="1">
    <citation type="journal article" date="2023" name="Int. J. Syst. Evol. Microbiol.">
        <title>&lt;i&gt;Clostridium folliculivorans&lt;/i&gt; sp. nov., isolated from soil samples of an organic paddy in Japan.</title>
        <authorList>
            <person name="Tazawa J."/>
            <person name="Kobayashi H."/>
            <person name="Tanizawa Y."/>
            <person name="Uchino A."/>
            <person name="Tanaka F."/>
            <person name="Urashima Y."/>
            <person name="Miura S."/>
            <person name="Sakamoto M."/>
            <person name="Ohkuma M."/>
            <person name="Tohno M."/>
        </authorList>
    </citation>
    <scope>NUCLEOTIDE SEQUENCE</scope>
    <source>
        <strain evidence="1">D1-1</strain>
    </source>
</reference>
<proteinExistence type="predicted"/>
<protein>
    <submittedName>
        <fullName evidence="1">Uncharacterized protein</fullName>
    </submittedName>
</protein>
<dbReference type="RefSeq" id="WP_261852171.1">
    <property type="nucleotide sequence ID" value="NZ_BQXY01000002.1"/>
</dbReference>
<evidence type="ECO:0000313" key="1">
    <source>
        <dbReference type="EMBL" id="GKU25210.1"/>
    </source>
</evidence>
<organism evidence="1 2">
    <name type="scientific">Clostridium folliculivorans</name>
    <dbReference type="NCBI Taxonomy" id="2886038"/>
    <lineage>
        <taxon>Bacteria</taxon>
        <taxon>Bacillati</taxon>
        <taxon>Bacillota</taxon>
        <taxon>Clostridia</taxon>
        <taxon>Eubacteriales</taxon>
        <taxon>Clostridiaceae</taxon>
        <taxon>Clostridium</taxon>
    </lineage>
</organism>
<dbReference type="Proteomes" id="UP001057868">
    <property type="component" value="Unassembled WGS sequence"/>
</dbReference>
<sequence>MFYKYISLNAFEHIALHDCVIDEGILLNDKVKLKFDNINVLFSHPLNYFNRSKRTGKAAIIFEKCTVQKSFASDGSNVNEKKVTNVSDDGIIMESEFNTLTKDMEILQVKIDTSIENMLQYKFIGLNYDGSGVQFVLKFEKLIICWNRFEEDAWPASWGR</sequence>
<keyword evidence="2" id="KW-1185">Reference proteome</keyword>
<accession>A0A9W5Y255</accession>
<name>A0A9W5Y255_9CLOT</name>